<accession>A0AAV7F1P5</accession>
<reference evidence="2 3" key="1">
    <citation type="submission" date="2021-07" db="EMBL/GenBank/DDBJ databases">
        <title>The Aristolochia fimbriata genome: insights into angiosperm evolution, floral development and chemical biosynthesis.</title>
        <authorList>
            <person name="Jiao Y."/>
        </authorList>
    </citation>
    <scope>NUCLEOTIDE SEQUENCE [LARGE SCALE GENOMIC DNA]</scope>
    <source>
        <strain evidence="2">IBCAS-2021</strain>
        <tissue evidence="2">Leaf</tissue>
    </source>
</reference>
<feature type="transmembrane region" description="Helical" evidence="1">
    <location>
        <begin position="54"/>
        <end position="77"/>
    </location>
</feature>
<keyword evidence="1" id="KW-1133">Transmembrane helix</keyword>
<evidence type="ECO:0000313" key="3">
    <source>
        <dbReference type="Proteomes" id="UP000825729"/>
    </source>
</evidence>
<proteinExistence type="predicted"/>
<name>A0AAV7F1P5_ARIFI</name>
<dbReference type="EMBL" id="JAINDJ010000003">
    <property type="protein sequence ID" value="KAG9454973.1"/>
    <property type="molecule type" value="Genomic_DNA"/>
</dbReference>
<gene>
    <name evidence="2" type="ORF">H6P81_007877</name>
</gene>
<keyword evidence="1" id="KW-0472">Membrane</keyword>
<evidence type="ECO:0000256" key="1">
    <source>
        <dbReference type="SAM" id="Phobius"/>
    </source>
</evidence>
<keyword evidence="1" id="KW-0812">Transmembrane</keyword>
<sequence>MMTVLASTENTFAFGELICFVNRLRSFHYCCIIQAKAIIIVRFGDKQFGFLPQYFLATVFNSSSFGLCVVIDSFLLLA</sequence>
<protein>
    <submittedName>
        <fullName evidence="2">Uncharacterized protein</fullName>
    </submittedName>
</protein>
<dbReference type="AlphaFoldDB" id="A0AAV7F1P5"/>
<comment type="caution">
    <text evidence="2">The sequence shown here is derived from an EMBL/GenBank/DDBJ whole genome shotgun (WGS) entry which is preliminary data.</text>
</comment>
<organism evidence="2 3">
    <name type="scientific">Aristolochia fimbriata</name>
    <name type="common">White veined hardy Dutchman's pipe vine</name>
    <dbReference type="NCBI Taxonomy" id="158543"/>
    <lineage>
        <taxon>Eukaryota</taxon>
        <taxon>Viridiplantae</taxon>
        <taxon>Streptophyta</taxon>
        <taxon>Embryophyta</taxon>
        <taxon>Tracheophyta</taxon>
        <taxon>Spermatophyta</taxon>
        <taxon>Magnoliopsida</taxon>
        <taxon>Magnoliidae</taxon>
        <taxon>Piperales</taxon>
        <taxon>Aristolochiaceae</taxon>
        <taxon>Aristolochia</taxon>
    </lineage>
</organism>
<evidence type="ECO:0000313" key="2">
    <source>
        <dbReference type="EMBL" id="KAG9454973.1"/>
    </source>
</evidence>
<keyword evidence="3" id="KW-1185">Reference proteome</keyword>
<dbReference type="Proteomes" id="UP000825729">
    <property type="component" value="Unassembled WGS sequence"/>
</dbReference>